<dbReference type="GeneID" id="75022993"/>
<gene>
    <name evidence="2" type="ORF">KFQ06_13255</name>
</gene>
<protein>
    <submittedName>
        <fullName evidence="2">Uncharacterized protein</fullName>
    </submittedName>
</protein>
<dbReference type="EMBL" id="CP074347">
    <property type="protein sequence ID" value="USU99034.1"/>
    <property type="molecule type" value="Genomic_DNA"/>
</dbReference>
<feature type="transmembrane region" description="Helical" evidence="1">
    <location>
        <begin position="6"/>
        <end position="23"/>
    </location>
</feature>
<proteinExistence type="predicted"/>
<keyword evidence="1" id="KW-1133">Transmembrane helix</keyword>
<keyword evidence="1" id="KW-0812">Transmembrane</keyword>
<sequence>MSVSKWILLIIVMLFVWLAYNNCGTGYRRYQPIELKSGIHPPSAPQHNSAPLC</sequence>
<keyword evidence="3" id="KW-1185">Reference proteome</keyword>
<evidence type="ECO:0000313" key="3">
    <source>
        <dbReference type="Proteomes" id="UP001056873"/>
    </source>
</evidence>
<accession>A0ABY5CNK5</accession>
<organism evidence="2 3">
    <name type="scientific">Serratia entomophila</name>
    <dbReference type="NCBI Taxonomy" id="42906"/>
    <lineage>
        <taxon>Bacteria</taxon>
        <taxon>Pseudomonadati</taxon>
        <taxon>Pseudomonadota</taxon>
        <taxon>Gammaproteobacteria</taxon>
        <taxon>Enterobacterales</taxon>
        <taxon>Yersiniaceae</taxon>
        <taxon>Serratia</taxon>
    </lineage>
</organism>
<evidence type="ECO:0000256" key="1">
    <source>
        <dbReference type="SAM" id="Phobius"/>
    </source>
</evidence>
<dbReference type="Proteomes" id="UP001056873">
    <property type="component" value="Chromosome"/>
</dbReference>
<reference evidence="2" key="1">
    <citation type="journal article" date="2022" name="BMC Genomics">
        <title>Genome sequence of the entomopathogenic Serratia entomophila isolate 626 and characterisation of the species specific itaconate degradation pathway.</title>
        <authorList>
            <person name="Vaughan A.L."/>
            <person name="Altermann E."/>
            <person name="Glare T.R."/>
            <person name="Hurst M.R.H."/>
        </authorList>
    </citation>
    <scope>NUCLEOTIDE SEQUENCE</scope>
    <source>
        <strain evidence="2">626</strain>
    </source>
</reference>
<name>A0ABY5CNK5_9GAMM</name>
<keyword evidence="1" id="KW-0472">Membrane</keyword>
<dbReference type="RefSeq" id="WP_234584864.1">
    <property type="nucleotide sequence ID" value="NZ_CAMIPG010000016.1"/>
</dbReference>
<evidence type="ECO:0000313" key="2">
    <source>
        <dbReference type="EMBL" id="USU99034.1"/>
    </source>
</evidence>